<dbReference type="InterPro" id="IPR013783">
    <property type="entry name" value="Ig-like_fold"/>
</dbReference>
<dbReference type="GO" id="GO:0050808">
    <property type="term" value="P:synapse organization"/>
    <property type="evidence" value="ECO:0007669"/>
    <property type="project" value="TreeGrafter"/>
</dbReference>
<keyword evidence="2" id="KW-0393">Immunoglobulin domain</keyword>
<dbReference type="AlphaFoldDB" id="A0A8S3TF05"/>
<feature type="domain" description="Ig-like" evidence="3">
    <location>
        <begin position="335"/>
        <end position="422"/>
    </location>
</feature>
<dbReference type="CDD" id="cd00096">
    <property type="entry name" value="Ig"/>
    <property type="match status" value="1"/>
</dbReference>
<dbReference type="PANTHER" id="PTHR45080:SF29">
    <property type="entry name" value="NEURAL CELL ADHESION MOLECULE 1-LIKE ISOFORM X1"/>
    <property type="match status" value="1"/>
</dbReference>
<dbReference type="GO" id="GO:0030424">
    <property type="term" value="C:axon"/>
    <property type="evidence" value="ECO:0007669"/>
    <property type="project" value="TreeGrafter"/>
</dbReference>
<keyword evidence="5" id="KW-1185">Reference proteome</keyword>
<feature type="domain" description="Ig-like" evidence="3">
    <location>
        <begin position="237"/>
        <end position="330"/>
    </location>
</feature>
<dbReference type="GO" id="GO:0005886">
    <property type="term" value="C:plasma membrane"/>
    <property type="evidence" value="ECO:0007669"/>
    <property type="project" value="TreeGrafter"/>
</dbReference>
<dbReference type="EMBL" id="CAJPWZ010002010">
    <property type="protein sequence ID" value="CAG2228918.1"/>
    <property type="molecule type" value="Genomic_DNA"/>
</dbReference>
<gene>
    <name evidence="4" type="ORF">MEDL_41788</name>
</gene>
<dbReference type="GO" id="GO:0008046">
    <property type="term" value="F:axon guidance receptor activity"/>
    <property type="evidence" value="ECO:0007669"/>
    <property type="project" value="TreeGrafter"/>
</dbReference>
<dbReference type="Pfam" id="PF13927">
    <property type="entry name" value="Ig_3"/>
    <property type="match status" value="1"/>
</dbReference>
<dbReference type="GO" id="GO:0007156">
    <property type="term" value="P:homophilic cell adhesion via plasma membrane adhesion molecules"/>
    <property type="evidence" value="ECO:0007669"/>
    <property type="project" value="TreeGrafter"/>
</dbReference>
<feature type="domain" description="Ig-like" evidence="3">
    <location>
        <begin position="37"/>
        <end position="136"/>
    </location>
</feature>
<dbReference type="OrthoDB" id="6107826at2759"/>
<dbReference type="Proteomes" id="UP000683360">
    <property type="component" value="Unassembled WGS sequence"/>
</dbReference>
<dbReference type="GO" id="GO:0043025">
    <property type="term" value="C:neuronal cell body"/>
    <property type="evidence" value="ECO:0007669"/>
    <property type="project" value="TreeGrafter"/>
</dbReference>
<dbReference type="InterPro" id="IPR007110">
    <property type="entry name" value="Ig-like_dom"/>
</dbReference>
<dbReference type="SMART" id="SM00409">
    <property type="entry name" value="IG"/>
    <property type="match status" value="5"/>
</dbReference>
<feature type="domain" description="Ig-like" evidence="3">
    <location>
        <begin position="141"/>
        <end position="232"/>
    </location>
</feature>
<dbReference type="FunFam" id="2.60.40.10:FF:000032">
    <property type="entry name" value="palladin isoform X1"/>
    <property type="match status" value="2"/>
</dbReference>
<dbReference type="SUPFAM" id="SSF48726">
    <property type="entry name" value="Immunoglobulin"/>
    <property type="match status" value="5"/>
</dbReference>
<evidence type="ECO:0000313" key="4">
    <source>
        <dbReference type="EMBL" id="CAG2228918.1"/>
    </source>
</evidence>
<dbReference type="Pfam" id="PF07679">
    <property type="entry name" value="I-set"/>
    <property type="match status" value="4"/>
</dbReference>
<dbReference type="InterPro" id="IPR050958">
    <property type="entry name" value="Cell_Adh-Cytoskel_Orgn"/>
</dbReference>
<dbReference type="InterPro" id="IPR036179">
    <property type="entry name" value="Ig-like_dom_sf"/>
</dbReference>
<evidence type="ECO:0000256" key="1">
    <source>
        <dbReference type="ARBA" id="ARBA00023157"/>
    </source>
</evidence>
<evidence type="ECO:0000256" key="2">
    <source>
        <dbReference type="ARBA" id="ARBA00023319"/>
    </source>
</evidence>
<evidence type="ECO:0000313" key="5">
    <source>
        <dbReference type="Proteomes" id="UP000683360"/>
    </source>
</evidence>
<accession>A0A8S3TF05</accession>
<dbReference type="SMART" id="SM00408">
    <property type="entry name" value="IGc2"/>
    <property type="match status" value="5"/>
</dbReference>
<dbReference type="PANTHER" id="PTHR45080">
    <property type="entry name" value="CONTACTIN 5"/>
    <property type="match status" value="1"/>
</dbReference>
<dbReference type="Gene3D" id="2.60.40.10">
    <property type="entry name" value="Immunoglobulins"/>
    <property type="match status" value="5"/>
</dbReference>
<dbReference type="InterPro" id="IPR003598">
    <property type="entry name" value="Ig_sub2"/>
</dbReference>
<sequence>MRKEHKLNHVLTSLISRLLLNINTEKEEKILLTMIAPEKLKLEIQPETEKGYKRHIQRIECKIIGKPSSNNVWWTKKTKEQNIERNIDTTQEGYSGGTVDCPSLTIFGFKETDGGIYICRATNEAGEGLSNESILQYIEPPTLKVFPDEQHVVKGTDQRLDCSISGIPKPVITWMKGDIKIDLTIDQYKYSGGTDESPSLIIKSFEISDEGVYVCKAVNEAGEGTSNQSYLTFIAPPTVKVSSYAQDVVKGEDHTLNSDIFGIPKPVITWMKLVNGEYKILDLLKEKYFGGTCDCPSLTIKLFNTNDDGIYVCKATNIAGEQTSNATCLTCIELPTVRITPDKENVIRGKTQTLKCFVSGIPKPRISWKREISGEETIIDLSLDKYVEEYGDYPSLTIIDFNVTDEGRYFCTATNKVGEAISNISFLKYYEKPEILIKPKAKRVAKGFSQTIVCCMSGTPIPKIITWTRITNELEIPVDLTSDKYSGGTADCPSLTINSFNEADDGNYRCRATNEAGEGLSNFPYFATKFSVDD</sequence>
<keyword evidence="1" id="KW-1015">Disulfide bond</keyword>
<dbReference type="PROSITE" id="PS50835">
    <property type="entry name" value="IG_LIKE"/>
    <property type="match status" value="5"/>
</dbReference>
<proteinExistence type="predicted"/>
<dbReference type="InterPro" id="IPR003599">
    <property type="entry name" value="Ig_sub"/>
</dbReference>
<name>A0A8S3TF05_MYTED</name>
<dbReference type="InterPro" id="IPR013098">
    <property type="entry name" value="Ig_I-set"/>
</dbReference>
<reference evidence="4" key="1">
    <citation type="submission" date="2021-03" db="EMBL/GenBank/DDBJ databases">
        <authorList>
            <person name="Bekaert M."/>
        </authorList>
    </citation>
    <scope>NUCLEOTIDE SEQUENCE</scope>
</reference>
<comment type="caution">
    <text evidence="4">The sequence shown here is derived from an EMBL/GenBank/DDBJ whole genome shotgun (WGS) entry which is preliminary data.</text>
</comment>
<organism evidence="4 5">
    <name type="scientific">Mytilus edulis</name>
    <name type="common">Blue mussel</name>
    <dbReference type="NCBI Taxonomy" id="6550"/>
    <lineage>
        <taxon>Eukaryota</taxon>
        <taxon>Metazoa</taxon>
        <taxon>Spiralia</taxon>
        <taxon>Lophotrochozoa</taxon>
        <taxon>Mollusca</taxon>
        <taxon>Bivalvia</taxon>
        <taxon>Autobranchia</taxon>
        <taxon>Pteriomorphia</taxon>
        <taxon>Mytilida</taxon>
        <taxon>Mytiloidea</taxon>
        <taxon>Mytilidae</taxon>
        <taxon>Mytilinae</taxon>
        <taxon>Mytilus</taxon>
    </lineage>
</organism>
<protein>
    <submittedName>
        <fullName evidence="4">HMCN</fullName>
    </submittedName>
</protein>
<feature type="domain" description="Ig-like" evidence="3">
    <location>
        <begin position="433"/>
        <end position="521"/>
    </location>
</feature>
<evidence type="ECO:0000259" key="3">
    <source>
        <dbReference type="PROSITE" id="PS50835"/>
    </source>
</evidence>